<keyword evidence="5" id="KW-0964">Secreted</keyword>
<dbReference type="Pfam" id="PF07195">
    <property type="entry name" value="FliD_C"/>
    <property type="match status" value="1"/>
</dbReference>
<dbReference type="GO" id="GO:0005576">
    <property type="term" value="C:extracellular region"/>
    <property type="evidence" value="ECO:0007669"/>
    <property type="project" value="UniProtKB-SubCell"/>
</dbReference>
<evidence type="ECO:0000256" key="5">
    <source>
        <dbReference type="RuleBase" id="RU362066"/>
    </source>
</evidence>
<comment type="function">
    <text evidence="5">Required for morphogenesis and for the elongation of the flagellar filament by facilitating polymerization of the flagellin monomers at the tip of growing filament. Forms a capping structure, which prevents flagellin subunits (transported through the central channel of the flagellum) from leaking out without polymerization at the distal end.</text>
</comment>
<dbReference type="RefSeq" id="WP_158154687.1">
    <property type="nucleotide sequence ID" value="NZ_CP056030.1"/>
</dbReference>
<feature type="domain" description="Flagellar hook-associated protein 2 C-terminal" evidence="7">
    <location>
        <begin position="223"/>
        <end position="449"/>
    </location>
</feature>
<evidence type="ECO:0000313" key="8">
    <source>
        <dbReference type="EMBL" id="QKZ03610.1"/>
    </source>
</evidence>
<dbReference type="AlphaFoldDB" id="A0A7D5HC11"/>
<sequence length="468" mass="47370">MSTSVNGVGSGIDIDSIVTALVTAQKTPKQDQIDTAKTTATTTLSAVSSLKSALSTFQTAMTDLNEAKSFAGLTATSSNSDNLTATVGTGAAAGTYSIKTTQLATSSKVATQYITSGTTFSAGTLTLTQGSSALGTIKVAANASLSTIRDSINTQLKSSGVTANIITDSTGQRLVISSSTTGASTDISVAASSGLESLAIDGSAETGSVATATKGGYVTAPTQDAEYTIDGLSMTSSTNDVSGAISGVDFTLVAASDTATTLTVDTNTDGLTTSINSFVSAYNTLMSSIDSLTSVTSSTDDDGNATTTGAALTSDSSVRNIVNSLRNALVGSSTNGGTISLLSQLGVSTQTDGTLKVDDDKLETALEANASSVEGFFTGTGGLITRMSASLDIYTQDNGLLDQRVDSLNDTLSDLATQQTTLDTRMTKYEATMMAKYNAMDTLVAQLNATSTSVMTTLNALNKTSSDS</sequence>
<organism evidence="8 9">
    <name type="scientific">Pseudomonas eucalypticola</name>
    <dbReference type="NCBI Taxonomy" id="2599595"/>
    <lineage>
        <taxon>Bacteria</taxon>
        <taxon>Pseudomonadati</taxon>
        <taxon>Pseudomonadota</taxon>
        <taxon>Gammaproteobacteria</taxon>
        <taxon>Pseudomonadales</taxon>
        <taxon>Pseudomonadaceae</taxon>
        <taxon>Pseudomonas</taxon>
    </lineage>
</organism>
<comment type="similarity">
    <text evidence="1 5">Belongs to the FliD family.</text>
</comment>
<gene>
    <name evidence="8" type="primary">fliD</name>
    <name evidence="8" type="ORF">HWQ56_07335</name>
</gene>
<dbReference type="GO" id="GO:0009421">
    <property type="term" value="C:bacterial-type flagellum filament cap"/>
    <property type="evidence" value="ECO:0007669"/>
    <property type="project" value="InterPro"/>
</dbReference>
<comment type="subunit">
    <text evidence="2 5">Homopentamer.</text>
</comment>
<dbReference type="Proteomes" id="UP000509568">
    <property type="component" value="Chromosome"/>
</dbReference>
<dbReference type="InterPro" id="IPR003481">
    <property type="entry name" value="FliD_N"/>
</dbReference>
<evidence type="ECO:0000256" key="3">
    <source>
        <dbReference type="ARBA" id="ARBA00023054"/>
    </source>
</evidence>
<evidence type="ECO:0000313" key="9">
    <source>
        <dbReference type="Proteomes" id="UP000509568"/>
    </source>
</evidence>
<dbReference type="InterPro" id="IPR010810">
    <property type="entry name" value="Flagellin_hook_IN_motif"/>
</dbReference>
<evidence type="ECO:0000256" key="1">
    <source>
        <dbReference type="ARBA" id="ARBA00009764"/>
    </source>
</evidence>
<evidence type="ECO:0000256" key="2">
    <source>
        <dbReference type="ARBA" id="ARBA00011255"/>
    </source>
</evidence>
<protein>
    <recommendedName>
        <fullName evidence="5">Flagellar hook-associated protein 2</fullName>
        <shortName evidence="5">HAP2</shortName>
    </recommendedName>
    <alternativeName>
        <fullName evidence="5">Flagellar cap protein</fullName>
    </alternativeName>
</protein>
<dbReference type="PANTHER" id="PTHR30288:SF0">
    <property type="entry name" value="FLAGELLAR HOOK-ASSOCIATED PROTEIN 2"/>
    <property type="match status" value="1"/>
</dbReference>
<dbReference type="KEGG" id="pez:HWQ56_07335"/>
<evidence type="ECO:0000259" key="7">
    <source>
        <dbReference type="Pfam" id="PF07195"/>
    </source>
</evidence>
<keyword evidence="8" id="KW-0282">Flagellum</keyword>
<keyword evidence="3" id="KW-0175">Coiled coil</keyword>
<evidence type="ECO:0000256" key="4">
    <source>
        <dbReference type="ARBA" id="ARBA00023143"/>
    </source>
</evidence>
<dbReference type="Pfam" id="PF02465">
    <property type="entry name" value="FliD_N"/>
    <property type="match status" value="1"/>
</dbReference>
<keyword evidence="8" id="KW-0966">Cell projection</keyword>
<name>A0A7D5HC11_9PSED</name>
<dbReference type="GO" id="GO:0007155">
    <property type="term" value="P:cell adhesion"/>
    <property type="evidence" value="ECO:0007669"/>
    <property type="project" value="InterPro"/>
</dbReference>
<dbReference type="InterPro" id="IPR040026">
    <property type="entry name" value="FliD"/>
</dbReference>
<dbReference type="GO" id="GO:0009424">
    <property type="term" value="C:bacterial-type flagellum hook"/>
    <property type="evidence" value="ECO:0007669"/>
    <property type="project" value="UniProtKB-UniRule"/>
</dbReference>
<proteinExistence type="inferred from homology"/>
<dbReference type="InterPro" id="IPR010809">
    <property type="entry name" value="FliD_C"/>
</dbReference>
<reference evidence="8 9" key="1">
    <citation type="submission" date="2020-06" db="EMBL/GenBank/DDBJ databases">
        <title>Pseudomonas eucalypticola sp. nov., an endophyte of Eucalyptus dunnii leaves with biocontrol ability of eucalyptus leaf blight.</title>
        <authorList>
            <person name="Liu Y."/>
            <person name="Song Z."/>
            <person name="Zeng H."/>
            <person name="Lu M."/>
            <person name="Wang X."/>
            <person name="Lian X."/>
            <person name="Zhang Q."/>
        </authorList>
    </citation>
    <scope>NUCLEOTIDE SEQUENCE [LARGE SCALE GENOMIC DNA]</scope>
    <source>
        <strain evidence="8 9">NP-1</strain>
    </source>
</reference>
<dbReference type="EMBL" id="CP056030">
    <property type="protein sequence ID" value="QKZ03610.1"/>
    <property type="molecule type" value="Genomic_DNA"/>
</dbReference>
<comment type="subcellular location">
    <subcellularLocation>
        <location evidence="5">Secreted</location>
    </subcellularLocation>
    <subcellularLocation>
        <location evidence="5">Bacterial flagellum</location>
    </subcellularLocation>
</comment>
<keyword evidence="4 5" id="KW-0975">Bacterial flagellum</keyword>
<evidence type="ECO:0000259" key="6">
    <source>
        <dbReference type="Pfam" id="PF02465"/>
    </source>
</evidence>
<dbReference type="PANTHER" id="PTHR30288">
    <property type="entry name" value="FLAGELLAR CAP/ASSEMBLY PROTEIN FLID"/>
    <property type="match status" value="1"/>
</dbReference>
<feature type="domain" description="Flagellar hook-associated protein 2 N-terminal" evidence="6">
    <location>
        <begin position="10"/>
        <end position="106"/>
    </location>
</feature>
<dbReference type="Pfam" id="PF07196">
    <property type="entry name" value="Flagellin_IN"/>
    <property type="match status" value="1"/>
</dbReference>
<keyword evidence="8" id="KW-0969">Cilium</keyword>
<dbReference type="GO" id="GO:0071973">
    <property type="term" value="P:bacterial-type flagellum-dependent cell motility"/>
    <property type="evidence" value="ECO:0007669"/>
    <property type="project" value="TreeGrafter"/>
</dbReference>
<accession>A0A7D5HC11</accession>
<keyword evidence="9" id="KW-1185">Reference proteome</keyword>